<evidence type="ECO:0000256" key="2">
    <source>
        <dbReference type="ARBA" id="ARBA00022722"/>
    </source>
</evidence>
<keyword evidence="4" id="KW-0269">Exonuclease</keyword>
<evidence type="ECO:0000256" key="1">
    <source>
        <dbReference type="ARBA" id="ARBA00009921"/>
    </source>
</evidence>
<dbReference type="PANTHER" id="PTHR11046">
    <property type="entry name" value="OLIGORIBONUCLEASE, MITOCHONDRIAL"/>
    <property type="match status" value="1"/>
</dbReference>
<dbReference type="SUPFAM" id="SSF53098">
    <property type="entry name" value="Ribonuclease H-like"/>
    <property type="match status" value="1"/>
</dbReference>
<sequence>MATELPHLIWIDCEMTGLNLATDALVEIAVLVTDSELNVIGEGVDVVIHATDGQLASMNDFVREMHTASGLITEIPKGITMSQAQEQILTYLQSAGVEAGKSPLAGNSVSVDRNFIARDMSALNEYLHYRTIDVSSIKELARRWYPKTYFAAPAKTGNHRALGDIRDSIAELAYYRAALFINSDNNSTTTESNG</sequence>
<protein>
    <submittedName>
        <fullName evidence="6">Unannotated protein</fullName>
    </submittedName>
</protein>
<dbReference type="AlphaFoldDB" id="A0A6J6ZW47"/>
<dbReference type="InterPro" id="IPR012337">
    <property type="entry name" value="RNaseH-like_sf"/>
</dbReference>
<evidence type="ECO:0000256" key="3">
    <source>
        <dbReference type="ARBA" id="ARBA00022801"/>
    </source>
</evidence>
<dbReference type="SMART" id="SM00479">
    <property type="entry name" value="EXOIII"/>
    <property type="match status" value="1"/>
</dbReference>
<reference evidence="6" key="1">
    <citation type="submission" date="2020-05" db="EMBL/GenBank/DDBJ databases">
        <authorList>
            <person name="Chiriac C."/>
            <person name="Salcher M."/>
            <person name="Ghai R."/>
            <person name="Kavagutti S V."/>
        </authorList>
    </citation>
    <scope>NUCLEOTIDE SEQUENCE</scope>
</reference>
<evidence type="ECO:0000259" key="5">
    <source>
        <dbReference type="SMART" id="SM00479"/>
    </source>
</evidence>
<feature type="domain" description="Exonuclease" evidence="5">
    <location>
        <begin position="7"/>
        <end position="181"/>
    </location>
</feature>
<dbReference type="InterPro" id="IPR036397">
    <property type="entry name" value="RNaseH_sf"/>
</dbReference>
<gene>
    <name evidence="6" type="ORF">UFOPK3217_00379</name>
</gene>
<organism evidence="6">
    <name type="scientific">freshwater metagenome</name>
    <dbReference type="NCBI Taxonomy" id="449393"/>
    <lineage>
        <taxon>unclassified sequences</taxon>
        <taxon>metagenomes</taxon>
        <taxon>ecological metagenomes</taxon>
    </lineage>
</organism>
<evidence type="ECO:0000256" key="4">
    <source>
        <dbReference type="ARBA" id="ARBA00022839"/>
    </source>
</evidence>
<dbReference type="InterPro" id="IPR022894">
    <property type="entry name" value="Oligoribonuclease"/>
</dbReference>
<dbReference type="GO" id="GO:0000175">
    <property type="term" value="F:3'-5'-RNA exonuclease activity"/>
    <property type="evidence" value="ECO:0007669"/>
    <property type="project" value="InterPro"/>
</dbReference>
<keyword evidence="2" id="KW-0540">Nuclease</keyword>
<dbReference type="GO" id="GO:0003676">
    <property type="term" value="F:nucleic acid binding"/>
    <property type="evidence" value="ECO:0007669"/>
    <property type="project" value="InterPro"/>
</dbReference>
<dbReference type="CDD" id="cd06135">
    <property type="entry name" value="Orn"/>
    <property type="match status" value="1"/>
</dbReference>
<dbReference type="InterPro" id="IPR013520">
    <property type="entry name" value="Ribonucl_H"/>
</dbReference>
<keyword evidence="3" id="KW-0378">Hydrolase</keyword>
<accession>A0A6J6ZW47</accession>
<dbReference type="Gene3D" id="3.30.420.10">
    <property type="entry name" value="Ribonuclease H-like superfamily/Ribonuclease H"/>
    <property type="match status" value="1"/>
</dbReference>
<dbReference type="Pfam" id="PF00929">
    <property type="entry name" value="RNase_T"/>
    <property type="match status" value="1"/>
</dbReference>
<comment type="similarity">
    <text evidence="1">Belongs to the oligoribonuclease family.</text>
</comment>
<name>A0A6J6ZW47_9ZZZZ</name>
<dbReference type="FunFam" id="3.30.420.10:FF:000003">
    <property type="entry name" value="Oligoribonuclease"/>
    <property type="match status" value="1"/>
</dbReference>
<dbReference type="NCBIfam" id="NF003765">
    <property type="entry name" value="PRK05359.1"/>
    <property type="match status" value="1"/>
</dbReference>
<dbReference type="EMBL" id="CAFABJ010000034">
    <property type="protein sequence ID" value="CAB4824813.1"/>
    <property type="molecule type" value="Genomic_DNA"/>
</dbReference>
<evidence type="ECO:0000313" key="6">
    <source>
        <dbReference type="EMBL" id="CAB4824813.1"/>
    </source>
</evidence>
<proteinExistence type="inferred from homology"/>
<dbReference type="PANTHER" id="PTHR11046:SF0">
    <property type="entry name" value="OLIGORIBONUCLEASE, MITOCHONDRIAL"/>
    <property type="match status" value="1"/>
</dbReference>